<evidence type="ECO:0000313" key="4">
    <source>
        <dbReference type="Proteomes" id="UP000234240"/>
    </source>
</evidence>
<dbReference type="PANTHER" id="PTHR31793">
    <property type="entry name" value="4-HYDROXYBENZOYL-COA THIOESTERASE FAMILY MEMBER"/>
    <property type="match status" value="1"/>
</dbReference>
<protein>
    <submittedName>
        <fullName evidence="3">4-hydroxybenzoyl-CoA thioesterase</fullName>
    </submittedName>
</protein>
<evidence type="ECO:0000256" key="1">
    <source>
        <dbReference type="ARBA" id="ARBA00005953"/>
    </source>
</evidence>
<dbReference type="OrthoDB" id="9800856at2"/>
<dbReference type="PANTHER" id="PTHR31793:SF27">
    <property type="entry name" value="NOVEL THIOESTERASE SUPERFAMILY DOMAIN AND SAPOSIN A-TYPE DOMAIN CONTAINING PROTEIN (0610012H03RIK)"/>
    <property type="match status" value="1"/>
</dbReference>
<dbReference type="GO" id="GO:0047617">
    <property type="term" value="F:fatty acyl-CoA hydrolase activity"/>
    <property type="evidence" value="ECO:0007669"/>
    <property type="project" value="TreeGrafter"/>
</dbReference>
<dbReference type="Gene3D" id="3.10.129.10">
    <property type="entry name" value="Hotdog Thioesterase"/>
    <property type="match status" value="1"/>
</dbReference>
<dbReference type="CDD" id="cd00586">
    <property type="entry name" value="4HBT"/>
    <property type="match status" value="1"/>
</dbReference>
<keyword evidence="4" id="KW-1185">Reference proteome</keyword>
<dbReference type="InterPro" id="IPR006684">
    <property type="entry name" value="YbgC/YbaW"/>
</dbReference>
<gene>
    <name evidence="3" type="ORF">CYR55_10420</name>
</gene>
<proteinExistence type="inferred from homology"/>
<dbReference type="PIRSF" id="PIRSF003230">
    <property type="entry name" value="YbgC"/>
    <property type="match status" value="1"/>
</dbReference>
<accession>A0A2N5E796</accession>
<dbReference type="SUPFAM" id="SSF54637">
    <property type="entry name" value="Thioesterase/thiol ester dehydrase-isomerase"/>
    <property type="match status" value="1"/>
</dbReference>
<dbReference type="RefSeq" id="WP_101816076.1">
    <property type="nucleotide sequence ID" value="NZ_PJZF01000007.1"/>
</dbReference>
<dbReference type="EMBL" id="PJZF01000007">
    <property type="protein sequence ID" value="PLR37345.1"/>
    <property type="molecule type" value="Genomic_DNA"/>
</dbReference>
<dbReference type="InterPro" id="IPR029069">
    <property type="entry name" value="HotDog_dom_sf"/>
</dbReference>
<dbReference type="Proteomes" id="UP000234240">
    <property type="component" value="Unassembled WGS sequence"/>
</dbReference>
<keyword evidence="2" id="KW-0378">Hydrolase</keyword>
<dbReference type="Pfam" id="PF13279">
    <property type="entry name" value="4HBT_2"/>
    <property type="match status" value="1"/>
</dbReference>
<evidence type="ECO:0000313" key="3">
    <source>
        <dbReference type="EMBL" id="PLR37345.1"/>
    </source>
</evidence>
<organism evidence="3 4">
    <name type="scientific">Chimaeribacter californicus</name>
    <dbReference type="NCBI Taxonomy" id="2060067"/>
    <lineage>
        <taxon>Bacteria</taxon>
        <taxon>Pseudomonadati</taxon>
        <taxon>Pseudomonadota</taxon>
        <taxon>Gammaproteobacteria</taxon>
        <taxon>Enterobacterales</taxon>
        <taxon>Yersiniaceae</taxon>
        <taxon>Chimaeribacter</taxon>
    </lineage>
</organism>
<name>A0A2N5E796_9GAMM</name>
<sequence length="140" mass="16049">MSNAPLSHEVEIVVPFHDCDPMGVVWHGNYFRYFEVAREALLGKFNYGYREMKASGYVWPVVDTRVKYRAVVEHEQHIRVRATIEEFENRLRIAYQIFDAQSGQCTTTGYTLQVAVEEASRALCFVSPPVLFARLGVTPC</sequence>
<comment type="similarity">
    <text evidence="1">Belongs to the 4-hydroxybenzoyl-CoA thioesterase family.</text>
</comment>
<comment type="caution">
    <text evidence="3">The sequence shown here is derived from an EMBL/GenBank/DDBJ whole genome shotgun (WGS) entry which is preliminary data.</text>
</comment>
<dbReference type="AlphaFoldDB" id="A0A2N5E796"/>
<reference evidence="3 4" key="1">
    <citation type="submission" date="2017-12" db="EMBL/GenBank/DDBJ databases">
        <title>Characterization of six clinical isolates of Enterochimera gen. nov., a novel genus of the Yersiniaciae family and the three species Enterochimera arupensis sp. nov., Enterochimera coloradensis sp. nov, and Enterochimera californica sp. nov.</title>
        <authorList>
            <person name="Rossi A."/>
            <person name="Fisher M."/>
        </authorList>
    </citation>
    <scope>NUCLEOTIDE SEQUENCE [LARGE SCALE GENOMIC DNA]</scope>
    <source>
        <strain evidence="4">2015-Iso6</strain>
    </source>
</reference>
<dbReference type="InterPro" id="IPR050563">
    <property type="entry name" value="4-hydroxybenzoyl-CoA_TE"/>
</dbReference>
<evidence type="ECO:0000256" key="2">
    <source>
        <dbReference type="ARBA" id="ARBA00022801"/>
    </source>
</evidence>